<dbReference type="Gene3D" id="1.10.510.10">
    <property type="entry name" value="Transferase(Phosphotransferase) domain 1"/>
    <property type="match status" value="1"/>
</dbReference>
<dbReference type="Pfam" id="PF00069">
    <property type="entry name" value="Pkinase"/>
    <property type="match status" value="1"/>
</dbReference>
<dbReference type="SUPFAM" id="SSF63829">
    <property type="entry name" value="Calcium-dependent phosphotriesterase"/>
    <property type="match status" value="1"/>
</dbReference>
<dbReference type="PANTHER" id="PTHR43289:SF6">
    <property type="entry name" value="SERINE_THREONINE-PROTEIN KINASE NEKL-3"/>
    <property type="match status" value="1"/>
</dbReference>
<keyword evidence="3" id="KW-0808">Transferase</keyword>
<dbReference type="SMART" id="SM00220">
    <property type="entry name" value="S_TKc"/>
    <property type="match status" value="1"/>
</dbReference>
<evidence type="ECO:0000256" key="5">
    <source>
        <dbReference type="ARBA" id="ARBA00022777"/>
    </source>
</evidence>
<sequence>MTFPSEGEASVVSVDSSTADHDQPGLVVRYGQLNDAELPEAGRADRLADMLVELVAEAGVEGRRAVSVLGSHPAVALHVGGVAYLVTVTWFAEPATPAHVRELQQAAARPGVRLVLLSMSGFTAPQEAQHDNDPTVVLLDRFHVEAMLCGLATVAAILGRAGDRALFDRIGYSSLTDLLVDAGRSAPPGFLTPDRLPAPWDLRAGAAAGVQVRHLLSGEEGWGEPVGFAVTDAAQLLVTTAEGIVEVDPKRGTARWLLPLAGCRGNPLPRPAGGVLTLCGPAVVEWKDGVLVPVAGDLGDARALLAGPGGDPWVLSGYGADFGSGIATLALTRLGRRAGQQQRRSVVFNADVHTAGWLGDLRFFLAAAGHSAVVDLARSSRVRREDWIETPHHSPDHLVVAGPQVVITASPNGRGVHATVYGTDLTTGTSELIAEVASNRVHGLASSGPDGELLMLGDVRGNDVRVPRPVIVAIGDTTPTPARADDVPVQKRTSASVAGRVAITPATPDPATTAGPSEPASSPAALPGPADPFDPVRVAARGLRTDYRLDPRPIATGGQAVVFGAVHKPTNLRVAFKKLTVRGPDQVARMRREVEAAQLFGSHPHVMPILDFSPGYDWFVMPLADDSAQTRASQLASPQRLRELVTAVCEALREPHQLGWIHRDLKPDNILTHDGRWMVADWGLGRRPRGQTTDPHRTRLGGPFGTEGFAAPELGVNAHIVGPRADLYSIGQIIGWALTQRWPQANVPLLPLAGPWRMIIKAITDLNPDRRLGSVDDLLTLMARELDEPPAYPSTREKHSWRPRPEATKWRSGRFCNSPPARTPTTSCTWMCWSASTTSRPAPPSPPTYRPPATWCRRYRTCTPVATSHWSTATSIDSSHGCSSWPTTPSRSKSGTCSKTPPRPSCTWTVGTAGTSNATSTPGSLHERDTAPRSSPTSYDATPKFSRTSGVSPATQRPTIGSDRRYGGRPSYSGFGLRRGTRFNPRLVDEPVALVPSGIGSNAIAIFRPKSPVAGWAAWLCGRTGRDTGRGDCVSPAERGCRSPTPGRLTP</sequence>
<accession>A0ABU0ZKR7</accession>
<evidence type="ECO:0000256" key="6">
    <source>
        <dbReference type="ARBA" id="ARBA00022840"/>
    </source>
</evidence>
<feature type="region of interest" description="Disordered" evidence="7">
    <location>
        <begin position="1"/>
        <end position="20"/>
    </location>
</feature>
<feature type="region of interest" description="Disordered" evidence="7">
    <location>
        <begin position="476"/>
        <end position="533"/>
    </location>
</feature>
<evidence type="ECO:0000256" key="2">
    <source>
        <dbReference type="ARBA" id="ARBA00022527"/>
    </source>
</evidence>
<feature type="domain" description="Protein kinase" evidence="8">
    <location>
        <begin position="548"/>
        <end position="802"/>
    </location>
</feature>
<organism evidence="9 10">
    <name type="scientific">Phytohabitans maris</name>
    <dbReference type="NCBI Taxonomy" id="3071409"/>
    <lineage>
        <taxon>Bacteria</taxon>
        <taxon>Bacillati</taxon>
        <taxon>Actinomycetota</taxon>
        <taxon>Actinomycetes</taxon>
        <taxon>Micromonosporales</taxon>
        <taxon>Micromonosporaceae</taxon>
    </lineage>
</organism>
<dbReference type="Gene3D" id="3.30.200.20">
    <property type="entry name" value="Phosphorylase Kinase, domain 1"/>
    <property type="match status" value="1"/>
</dbReference>
<dbReference type="CDD" id="cd14014">
    <property type="entry name" value="STKc_PknB_like"/>
    <property type="match status" value="1"/>
</dbReference>
<evidence type="ECO:0000256" key="1">
    <source>
        <dbReference type="ARBA" id="ARBA00012513"/>
    </source>
</evidence>
<comment type="caution">
    <text evidence="9">The sequence shown here is derived from an EMBL/GenBank/DDBJ whole genome shotgun (WGS) entry which is preliminary data.</text>
</comment>
<keyword evidence="10" id="KW-1185">Reference proteome</keyword>
<proteinExistence type="predicted"/>
<dbReference type="Proteomes" id="UP001230908">
    <property type="component" value="Unassembled WGS sequence"/>
</dbReference>
<evidence type="ECO:0000313" key="10">
    <source>
        <dbReference type="Proteomes" id="UP001230908"/>
    </source>
</evidence>
<dbReference type="PANTHER" id="PTHR43289">
    <property type="entry name" value="MITOGEN-ACTIVATED PROTEIN KINASE KINASE KINASE 20-RELATED"/>
    <property type="match status" value="1"/>
</dbReference>
<feature type="region of interest" description="Disordered" evidence="7">
    <location>
        <begin position="873"/>
        <end position="981"/>
    </location>
</feature>
<evidence type="ECO:0000313" key="9">
    <source>
        <dbReference type="EMBL" id="MDQ7907639.1"/>
    </source>
</evidence>
<dbReference type="EC" id="2.7.11.1" evidence="1"/>
<feature type="region of interest" description="Disordered" evidence="7">
    <location>
        <begin position="1028"/>
        <end position="1051"/>
    </location>
</feature>
<feature type="compositionally biased region" description="Polar residues" evidence="7">
    <location>
        <begin position="906"/>
        <end position="923"/>
    </location>
</feature>
<evidence type="ECO:0000256" key="3">
    <source>
        <dbReference type="ARBA" id="ARBA00022679"/>
    </source>
</evidence>
<gene>
    <name evidence="9" type="ORF">RB614_24255</name>
</gene>
<feature type="compositionally biased region" description="Polar residues" evidence="7">
    <location>
        <begin position="932"/>
        <end position="959"/>
    </location>
</feature>
<dbReference type="InterPro" id="IPR000719">
    <property type="entry name" value="Prot_kinase_dom"/>
</dbReference>
<keyword evidence="4" id="KW-0547">Nucleotide-binding</keyword>
<dbReference type="EMBL" id="JAVHUY010000023">
    <property type="protein sequence ID" value="MDQ7907639.1"/>
    <property type="molecule type" value="Genomic_DNA"/>
</dbReference>
<reference evidence="9 10" key="1">
    <citation type="submission" date="2023-08" db="EMBL/GenBank/DDBJ databases">
        <title>Phytohabitans sansha sp. nov., isolated from marine sediment.</title>
        <authorList>
            <person name="Zhao Y."/>
            <person name="Yi K."/>
        </authorList>
    </citation>
    <scope>NUCLEOTIDE SEQUENCE [LARGE SCALE GENOMIC DNA]</scope>
    <source>
        <strain evidence="9 10">ZYX-F-186</strain>
    </source>
</reference>
<keyword evidence="5" id="KW-0418">Kinase</keyword>
<name>A0ABU0ZKR7_9ACTN</name>
<feature type="compositionally biased region" description="Low complexity" evidence="7">
    <location>
        <begin position="502"/>
        <end position="528"/>
    </location>
</feature>
<dbReference type="InterPro" id="IPR011009">
    <property type="entry name" value="Kinase-like_dom_sf"/>
</dbReference>
<feature type="compositionally biased region" description="Polar residues" evidence="7">
    <location>
        <begin position="873"/>
        <end position="899"/>
    </location>
</feature>
<dbReference type="PROSITE" id="PS50011">
    <property type="entry name" value="PROTEIN_KINASE_DOM"/>
    <property type="match status" value="1"/>
</dbReference>
<evidence type="ECO:0000256" key="4">
    <source>
        <dbReference type="ARBA" id="ARBA00022741"/>
    </source>
</evidence>
<protein>
    <recommendedName>
        <fullName evidence="1">non-specific serine/threonine protein kinase</fullName>
        <ecNumber evidence="1">2.7.11.1</ecNumber>
    </recommendedName>
</protein>
<keyword evidence="6" id="KW-0067">ATP-binding</keyword>
<evidence type="ECO:0000256" key="7">
    <source>
        <dbReference type="SAM" id="MobiDB-lite"/>
    </source>
</evidence>
<dbReference type="RefSeq" id="WP_308714916.1">
    <property type="nucleotide sequence ID" value="NZ_JAVHUY010000023.1"/>
</dbReference>
<dbReference type="SUPFAM" id="SSF56112">
    <property type="entry name" value="Protein kinase-like (PK-like)"/>
    <property type="match status" value="1"/>
</dbReference>
<evidence type="ECO:0000259" key="8">
    <source>
        <dbReference type="PROSITE" id="PS50011"/>
    </source>
</evidence>
<keyword evidence="2" id="KW-0723">Serine/threonine-protein kinase</keyword>